<evidence type="ECO:0000259" key="3">
    <source>
        <dbReference type="PROSITE" id="PS50157"/>
    </source>
</evidence>
<evidence type="ECO:0000313" key="4">
    <source>
        <dbReference type="EMBL" id="KAK8247282.1"/>
    </source>
</evidence>
<gene>
    <name evidence="4" type="ORF">HDK90DRAFT_462052</name>
</gene>
<dbReference type="PROSITE" id="PS00028">
    <property type="entry name" value="ZINC_FINGER_C2H2_1"/>
    <property type="match status" value="1"/>
</dbReference>
<protein>
    <recommendedName>
        <fullName evidence="3">C2H2-type domain-containing protein</fullName>
    </recommendedName>
</protein>
<dbReference type="InterPro" id="IPR013087">
    <property type="entry name" value="Znf_C2H2_type"/>
</dbReference>
<dbReference type="EMBL" id="JBBWRZ010000001">
    <property type="protein sequence ID" value="KAK8247282.1"/>
    <property type="molecule type" value="Genomic_DNA"/>
</dbReference>
<keyword evidence="1" id="KW-0479">Metal-binding</keyword>
<evidence type="ECO:0000313" key="5">
    <source>
        <dbReference type="Proteomes" id="UP001492380"/>
    </source>
</evidence>
<evidence type="ECO:0000256" key="1">
    <source>
        <dbReference type="PROSITE-ProRule" id="PRU00042"/>
    </source>
</evidence>
<feature type="compositionally biased region" description="Basic and acidic residues" evidence="2">
    <location>
        <begin position="70"/>
        <end position="83"/>
    </location>
</feature>
<keyword evidence="1" id="KW-0862">Zinc</keyword>
<evidence type="ECO:0000256" key="2">
    <source>
        <dbReference type="SAM" id="MobiDB-lite"/>
    </source>
</evidence>
<proteinExistence type="predicted"/>
<reference evidence="4 5" key="1">
    <citation type="submission" date="2024-04" db="EMBL/GenBank/DDBJ databases">
        <title>Phyllosticta paracitricarpa is synonymous to the EU quarantine fungus P. citricarpa based on phylogenomic analyses.</title>
        <authorList>
            <consortium name="Lawrence Berkeley National Laboratory"/>
            <person name="Van Ingen-Buijs V.A."/>
            <person name="Van Westerhoven A.C."/>
            <person name="Haridas S."/>
            <person name="Skiadas P."/>
            <person name="Martin F."/>
            <person name="Groenewald J.Z."/>
            <person name="Crous P.W."/>
            <person name="Seidl M.F."/>
        </authorList>
    </citation>
    <scope>NUCLEOTIDE SEQUENCE [LARGE SCALE GENOMIC DNA]</scope>
    <source>
        <strain evidence="4 5">CBS 123374</strain>
    </source>
</reference>
<feature type="region of interest" description="Disordered" evidence="2">
    <location>
        <begin position="64"/>
        <end position="83"/>
    </location>
</feature>
<name>A0ABR1Z4Z2_9PEZI</name>
<feature type="domain" description="C2H2-type" evidence="3">
    <location>
        <begin position="26"/>
        <end position="54"/>
    </location>
</feature>
<dbReference type="PROSITE" id="PS50157">
    <property type="entry name" value="ZINC_FINGER_C2H2_2"/>
    <property type="match status" value="1"/>
</dbReference>
<comment type="caution">
    <text evidence="4">The sequence shown here is derived from an EMBL/GenBank/DDBJ whole genome shotgun (WGS) entry which is preliminary data.</text>
</comment>
<accession>A0ABR1Z4Z2</accession>
<keyword evidence="5" id="KW-1185">Reference proteome</keyword>
<dbReference type="Proteomes" id="UP001492380">
    <property type="component" value="Unassembled WGS sequence"/>
</dbReference>
<organism evidence="4 5">
    <name type="scientific">Phyllosticta capitalensis</name>
    <dbReference type="NCBI Taxonomy" id="121624"/>
    <lineage>
        <taxon>Eukaryota</taxon>
        <taxon>Fungi</taxon>
        <taxon>Dikarya</taxon>
        <taxon>Ascomycota</taxon>
        <taxon>Pezizomycotina</taxon>
        <taxon>Dothideomycetes</taxon>
        <taxon>Dothideomycetes incertae sedis</taxon>
        <taxon>Botryosphaeriales</taxon>
        <taxon>Phyllostictaceae</taxon>
        <taxon>Phyllosticta</taxon>
    </lineage>
</organism>
<sequence length="272" mass="30617">MPCDRNSLHIHQWLIQGELMIWHCERSCGFCDAKFKQCNHLRAHVKERHQKQFPLLKNLLGRLGNAGKYPTDRHQPRKKREEVRAQQALIPAADEPSKTDCPNQLPLPDGNANMIAHSPHPQSKYGCAAIPCGPEGLPQTRSYSTFPQNDAAADATKEILTRPSETNPVLPISSFVDIFLENHGHGNITGNSMDHEINEYDGLSIGLLWNDPEQSCAHPVFFDTFDTNHQVCFSTDQPYASNDSHSHVTTMERDATFISSDIVTGALFHERW</sequence>
<keyword evidence="1" id="KW-0863">Zinc-finger</keyword>